<accession>A0A6N7QWG3</accession>
<dbReference type="InterPro" id="IPR019658">
    <property type="entry name" value="DUF2515"/>
</dbReference>
<dbReference type="EMBL" id="WJEE01000014">
    <property type="protein sequence ID" value="MRI66348.1"/>
    <property type="molecule type" value="Genomic_DNA"/>
</dbReference>
<dbReference type="AlphaFoldDB" id="A0A6N7QWG3"/>
<organism evidence="1 2">
    <name type="scientific">Gracilibacillus thailandensis</name>
    <dbReference type="NCBI Taxonomy" id="563735"/>
    <lineage>
        <taxon>Bacteria</taxon>
        <taxon>Bacillati</taxon>
        <taxon>Bacillota</taxon>
        <taxon>Bacilli</taxon>
        <taxon>Bacillales</taxon>
        <taxon>Bacillaceae</taxon>
        <taxon>Gracilibacillus</taxon>
    </lineage>
</organism>
<dbReference type="Proteomes" id="UP000435187">
    <property type="component" value="Unassembled WGS sequence"/>
</dbReference>
<evidence type="ECO:0000313" key="2">
    <source>
        <dbReference type="Proteomes" id="UP000435187"/>
    </source>
</evidence>
<sequence>MKSIKKTLQQKKDSFTDFDSLTDDEAKLVQFIKGQTRENNLNNVTRTKAYLAFFKRNPEIEWAFLAHMVSRNAGWNMTDLKGSLLTRLMTKEQQAYFFAFLERSNWLIFHDAYPQLLLYEESKKANKNLFYLLPQFGISYFMKVMWDHYYQKKDNYLITVALIINEQNYIEGRVIQNKEYHATLLESLEFKIQELLQLNQILFPFIDGKQVKLVGQSVHQFASLKERILLGKRLYHLLFDDNFFSNIYDMARRQPHTGSRKDYWPDIFNDINESNPVEPFQQRLEGCQLKPGANRLYSPSLVNAWSNVEQQPAEKGDWYSNWRVIHYLQKDPSKVNGDIQDEYCESLEKMELAILAKEPISK</sequence>
<evidence type="ECO:0000313" key="1">
    <source>
        <dbReference type="EMBL" id="MRI66348.1"/>
    </source>
</evidence>
<reference evidence="1 2" key="1">
    <citation type="submission" date="2019-10" db="EMBL/GenBank/DDBJ databases">
        <title>Gracilibacillus salitolerans sp. nov., a moderate halophile isolated from a saline soil in northwest China.</title>
        <authorList>
            <person name="Gan L."/>
        </authorList>
    </citation>
    <scope>NUCLEOTIDE SEQUENCE [LARGE SCALE GENOMIC DNA]</scope>
    <source>
        <strain evidence="1 2">TP2-8</strain>
    </source>
</reference>
<dbReference type="Pfam" id="PF10720">
    <property type="entry name" value="DUF2515"/>
    <property type="match status" value="1"/>
</dbReference>
<proteinExistence type="predicted"/>
<comment type="caution">
    <text evidence="1">The sequence shown here is derived from an EMBL/GenBank/DDBJ whole genome shotgun (WGS) entry which is preliminary data.</text>
</comment>
<protein>
    <submittedName>
        <fullName evidence="1">DUF2515 domain-containing protein</fullName>
    </submittedName>
</protein>
<keyword evidence="2" id="KW-1185">Reference proteome</keyword>
<name>A0A6N7QWG3_9BACI</name>
<dbReference type="RefSeq" id="WP_153835085.1">
    <property type="nucleotide sequence ID" value="NZ_JBHUMW010000056.1"/>
</dbReference>
<gene>
    <name evidence="1" type="ORF">GH885_08290</name>
</gene>